<dbReference type="InterPro" id="IPR006311">
    <property type="entry name" value="TAT_signal"/>
</dbReference>
<dbReference type="RefSeq" id="WP_185253702.1">
    <property type="nucleotide sequence ID" value="NZ_JACKXE010000001.1"/>
</dbReference>
<reference evidence="1 2" key="1">
    <citation type="submission" date="2020-08" db="EMBL/GenBank/DDBJ databases">
        <authorList>
            <person name="Seo M.-J."/>
        </authorList>
    </citation>
    <scope>NUCLEOTIDE SEQUENCE [LARGE SCALE GENOMIC DNA]</scope>
    <source>
        <strain evidence="1 2">KIGAM211</strain>
    </source>
</reference>
<keyword evidence="1" id="KW-0645">Protease</keyword>
<evidence type="ECO:0000313" key="1">
    <source>
        <dbReference type="EMBL" id="MBB6628670.1"/>
    </source>
</evidence>
<dbReference type="PROSITE" id="PS51318">
    <property type="entry name" value="TAT"/>
    <property type="match status" value="1"/>
</dbReference>
<dbReference type="EMBL" id="JACKXE010000001">
    <property type="protein sequence ID" value="MBB6628670.1"/>
    <property type="molecule type" value="Genomic_DNA"/>
</dbReference>
<gene>
    <name evidence="1" type="ORF">H5V45_15195</name>
</gene>
<accession>A0A7X0RJZ4</accession>
<dbReference type="Proteomes" id="UP000523955">
    <property type="component" value="Unassembled WGS sequence"/>
</dbReference>
<organism evidence="1 2">
    <name type="scientific">Nocardioides luti</name>
    <dbReference type="NCBI Taxonomy" id="2761101"/>
    <lineage>
        <taxon>Bacteria</taxon>
        <taxon>Bacillati</taxon>
        <taxon>Actinomycetota</taxon>
        <taxon>Actinomycetes</taxon>
        <taxon>Propionibacteriales</taxon>
        <taxon>Nocardioidaceae</taxon>
        <taxon>Nocardioides</taxon>
    </lineage>
</organism>
<keyword evidence="1" id="KW-0378">Hydrolase</keyword>
<comment type="caution">
    <text evidence="1">The sequence shown here is derived from an EMBL/GenBank/DDBJ whole genome shotgun (WGS) entry which is preliminary data.</text>
</comment>
<protein>
    <submittedName>
        <fullName evidence="1">Carboxypeptidase regulatory-like domain-containing protein</fullName>
    </submittedName>
</protein>
<keyword evidence="2" id="KW-1185">Reference proteome</keyword>
<keyword evidence="1" id="KW-0121">Carboxypeptidase</keyword>
<sequence length="431" mass="45368">MSVAQPGPPSGTTRRTGLPLTAALVVLGLVAALLLALAPAPAAHGAETGKVRGQIVDTRGPVSKVRMLWFTKDWTYLGARKVSGGGYSLSLRPGTYWLQFVDLRPAYDITKNAPENIKVTIRAGHTSVGNVRMHRGAAITGTVRAGGKVASGARVVAANTAKQSFEVRANKEGQFALGGLPNGKYSVFTYDRTKRWVGRSTYAGSMARGDVTNLAIALTKHAGGLLVDLYAGSEPINSRVTATVVSRKTGQFWTARSNHGSISFQGLFPGRYTLIMPGAGNFIGRTGPVSHGRVKPGRVAFGSFRLTQRGATVSGIVVDGEDEGYGLEKAQVLLFDQSGTKIAETSTNSEGQFFLTTRLTSQGGMVVVVNPDPNAGGWVQSSNGYCKFLKGMTDAFSITTSDNEDVGAIPLAHAPADEQDGAIQCYPSDGS</sequence>
<name>A0A7X0RJZ4_9ACTN</name>
<proteinExistence type="predicted"/>
<dbReference type="AlphaFoldDB" id="A0A7X0RJZ4"/>
<evidence type="ECO:0000313" key="2">
    <source>
        <dbReference type="Proteomes" id="UP000523955"/>
    </source>
</evidence>
<dbReference type="GO" id="GO:0004180">
    <property type="term" value="F:carboxypeptidase activity"/>
    <property type="evidence" value="ECO:0007669"/>
    <property type="project" value="UniProtKB-KW"/>
</dbReference>